<keyword evidence="1" id="KW-0732">Signal</keyword>
<evidence type="ECO:0000256" key="1">
    <source>
        <dbReference type="SAM" id="SignalP"/>
    </source>
</evidence>
<feature type="signal peptide" evidence="1">
    <location>
        <begin position="1"/>
        <end position="26"/>
    </location>
</feature>
<dbReference type="AlphaFoldDB" id="A0A6A7N8S9"/>
<dbReference type="EMBL" id="WHUG01000013">
    <property type="protein sequence ID" value="MQA41466.1"/>
    <property type="molecule type" value="Genomic_DNA"/>
</dbReference>
<protein>
    <submittedName>
        <fullName evidence="2">Uncharacterized protein</fullName>
    </submittedName>
</protein>
<sequence length="180" mass="19718">MTMYRLFTRMCTILAVSCGMLSSALAADSRGPATPEEIARVVQIAAASDKDPLATMASADGRWFQKWSDDVPDYSFGPDQGAFWLMNGAAKGDVKRAAIFQHMVSTAAYQVQHQIHDPQKNKDDFEAKTVAGLEGVLRAYESLLAARPENRSEQLDEAIAARDKGTLLAFVRALPPMPKR</sequence>
<evidence type="ECO:0000313" key="2">
    <source>
        <dbReference type="EMBL" id="MQA41466.1"/>
    </source>
</evidence>
<evidence type="ECO:0000313" key="3">
    <source>
        <dbReference type="Proteomes" id="UP000440498"/>
    </source>
</evidence>
<feature type="chain" id="PRO_5025434764" evidence="1">
    <location>
        <begin position="27"/>
        <end position="180"/>
    </location>
</feature>
<accession>A0A6A7N8S9</accession>
<gene>
    <name evidence="2" type="ORF">GEV02_25295</name>
</gene>
<keyword evidence="3" id="KW-1185">Reference proteome</keyword>
<proteinExistence type="predicted"/>
<reference evidence="2 3" key="1">
    <citation type="submission" date="2019-10" db="EMBL/GenBank/DDBJ databases">
        <title>Two novel species isolated from a subtropical stream in China.</title>
        <authorList>
            <person name="Lu H."/>
        </authorList>
    </citation>
    <scope>NUCLEOTIDE SEQUENCE [LARGE SCALE GENOMIC DNA]</scope>
    <source>
        <strain evidence="2 3">FT29W</strain>
    </source>
</reference>
<comment type="caution">
    <text evidence="2">The sequence shown here is derived from an EMBL/GenBank/DDBJ whole genome shotgun (WGS) entry which is preliminary data.</text>
</comment>
<name>A0A6A7N8S9_9BURK</name>
<dbReference type="Proteomes" id="UP000440498">
    <property type="component" value="Unassembled WGS sequence"/>
</dbReference>
<organism evidence="2 3">
    <name type="scientific">Rugamonas aquatica</name>
    <dbReference type="NCBI Taxonomy" id="2743357"/>
    <lineage>
        <taxon>Bacteria</taxon>
        <taxon>Pseudomonadati</taxon>
        <taxon>Pseudomonadota</taxon>
        <taxon>Betaproteobacteria</taxon>
        <taxon>Burkholderiales</taxon>
        <taxon>Oxalobacteraceae</taxon>
        <taxon>Telluria group</taxon>
        <taxon>Rugamonas</taxon>
    </lineage>
</organism>
<dbReference type="RefSeq" id="WP_152840700.1">
    <property type="nucleotide sequence ID" value="NZ_WHUG01000013.1"/>
</dbReference>